<keyword evidence="3" id="KW-1185">Reference proteome</keyword>
<accession>A0A5C8V5A2</accession>
<dbReference type="EMBL" id="VRUR01000001">
    <property type="protein sequence ID" value="TXN37065.1"/>
    <property type="molecule type" value="Genomic_DNA"/>
</dbReference>
<gene>
    <name evidence="2" type="ORF">FVB32_01895</name>
</gene>
<evidence type="ECO:0000256" key="1">
    <source>
        <dbReference type="SAM" id="Phobius"/>
    </source>
</evidence>
<dbReference type="RefSeq" id="WP_147740897.1">
    <property type="nucleotide sequence ID" value="NZ_VRUR01000001.1"/>
</dbReference>
<keyword evidence="1" id="KW-1133">Transmembrane helix</keyword>
<name>A0A5C8V5A2_9FLAO</name>
<comment type="caution">
    <text evidence="2">The sequence shown here is derived from an EMBL/GenBank/DDBJ whole genome shotgun (WGS) entry which is preliminary data.</text>
</comment>
<keyword evidence="1" id="KW-0472">Membrane</keyword>
<sequence>MKSTQFGILIVVFVLIFFGVILMERTSSKDISLKYESEINLFAKKVKYYKGVVSLDDSVSISGNCPMIRKLETNNNPTVLGDFSGPYRLIKKRNNDTVKIVISYDTLYFKFLRLD</sequence>
<organism evidence="2 3">
    <name type="scientific">Flagellimonas hymeniacidonis</name>
    <dbReference type="NCBI Taxonomy" id="2603628"/>
    <lineage>
        <taxon>Bacteria</taxon>
        <taxon>Pseudomonadati</taxon>
        <taxon>Bacteroidota</taxon>
        <taxon>Flavobacteriia</taxon>
        <taxon>Flavobacteriales</taxon>
        <taxon>Flavobacteriaceae</taxon>
        <taxon>Flagellimonas</taxon>
    </lineage>
</organism>
<evidence type="ECO:0000313" key="3">
    <source>
        <dbReference type="Proteomes" id="UP000321456"/>
    </source>
</evidence>
<keyword evidence="1" id="KW-0812">Transmembrane</keyword>
<feature type="transmembrane region" description="Helical" evidence="1">
    <location>
        <begin position="6"/>
        <end position="23"/>
    </location>
</feature>
<proteinExistence type="predicted"/>
<protein>
    <submittedName>
        <fullName evidence="2">Uncharacterized protein</fullName>
    </submittedName>
</protein>
<dbReference type="AlphaFoldDB" id="A0A5C8V5A2"/>
<evidence type="ECO:0000313" key="2">
    <source>
        <dbReference type="EMBL" id="TXN37065.1"/>
    </source>
</evidence>
<reference evidence="2 3" key="1">
    <citation type="submission" date="2019-08" db="EMBL/GenBank/DDBJ databases">
        <title>Professor.</title>
        <authorList>
            <person name="Park J.S."/>
        </authorList>
    </citation>
    <scope>NUCLEOTIDE SEQUENCE [LARGE SCALE GENOMIC DNA]</scope>
    <source>
        <strain evidence="2 3">176CP5-101</strain>
    </source>
</reference>
<dbReference type="Proteomes" id="UP000321456">
    <property type="component" value="Unassembled WGS sequence"/>
</dbReference>